<evidence type="ECO:0000313" key="1">
    <source>
        <dbReference type="Proteomes" id="UP000695000"/>
    </source>
</evidence>
<organism evidence="1 2">
    <name type="scientific">Nicrophorus vespilloides</name>
    <name type="common">Boreal carrion beetle</name>
    <dbReference type="NCBI Taxonomy" id="110193"/>
    <lineage>
        <taxon>Eukaryota</taxon>
        <taxon>Metazoa</taxon>
        <taxon>Ecdysozoa</taxon>
        <taxon>Arthropoda</taxon>
        <taxon>Hexapoda</taxon>
        <taxon>Insecta</taxon>
        <taxon>Pterygota</taxon>
        <taxon>Neoptera</taxon>
        <taxon>Endopterygota</taxon>
        <taxon>Coleoptera</taxon>
        <taxon>Polyphaga</taxon>
        <taxon>Staphyliniformia</taxon>
        <taxon>Silphidae</taxon>
        <taxon>Nicrophorinae</taxon>
        <taxon>Nicrophorus</taxon>
    </lineage>
</organism>
<dbReference type="GeneID" id="108568768"/>
<accession>A0ABM1NFD9</accession>
<evidence type="ECO:0000313" key="2">
    <source>
        <dbReference type="RefSeq" id="XP_017785539.1"/>
    </source>
</evidence>
<name>A0ABM1NFD9_NICVS</name>
<dbReference type="Gene3D" id="1.10.246.130">
    <property type="match status" value="1"/>
</dbReference>
<dbReference type="Proteomes" id="UP000695000">
    <property type="component" value="Unplaced"/>
</dbReference>
<dbReference type="RefSeq" id="XP_017785539.1">
    <property type="nucleotide sequence ID" value="XM_017930050.1"/>
</dbReference>
<dbReference type="PRINTS" id="PR01210">
    <property type="entry name" value="GGTRANSPTASE"/>
</dbReference>
<protein>
    <submittedName>
        <fullName evidence="2">Gamma-glutamyltranspeptidase 1-like</fullName>
    </submittedName>
</protein>
<dbReference type="PANTHER" id="PTHR11686:SF72">
    <property type="entry name" value="GAMMA-GLUTAMYL TRANSPEPTIDASE, ISOFORM A"/>
    <property type="match status" value="1"/>
</dbReference>
<sequence length="585" mass="63414">MNVLGLLLVVGILGNGWLVNAFRADLLLATQIVHQEKKFSEAAVVTNSEICTNIGLFFYYYSEILSEEGSAADAAIGALLCEGVTNPQSMGVGGGFLLTFYNGATKNVEVLNARESAPKAASKDMFGGPASGDGDIGTGALSVAVPGELMGYWALHQRYGKMSWYDIFKPTIDLCEHGVTVTHYTARMIGHLRDEILASATIKDLMTNPQTGDLYKEGDLMLRPALAETLEMVAKHGPSVLYHGNLTEDFIYDIRDNGGIITVEDMKHYSASWLTPVSGVIGDFKVFSAPSPGSGRLLLTILEVMSKKLSCKDDLFWHRLVECWKFAFGLRSSMTGPCIGDKATNDSKQHDGAVVRDIIKKMKDCSIYPSPKDYFEHGKPAAPDHGTSHLAVLAPNGDAVSVTSTINLSFGSMFASESTGIILNNEMIDFSIPHHYDFKSSKGDGNLIAPNRQPMSSMLPTIVLDKNRDLRLVIGSSGGFKIITSTSAVILQHLFMGVGLEEAVHNRRLHHQLRPMLVEYEEGFHDEVLHSLMSKGHKLQQLDAASKPNTSSSMSMHSGVNAIAVVSGEIHAVADSRRTGVADGY</sequence>
<keyword evidence="1" id="KW-1185">Reference proteome</keyword>
<dbReference type="Gene3D" id="3.60.20.40">
    <property type="match status" value="1"/>
</dbReference>
<dbReference type="InterPro" id="IPR029055">
    <property type="entry name" value="Ntn_hydrolases_N"/>
</dbReference>
<dbReference type="InterPro" id="IPR000101">
    <property type="entry name" value="GGT_peptidase"/>
</dbReference>
<dbReference type="SUPFAM" id="SSF56235">
    <property type="entry name" value="N-terminal nucleophile aminohydrolases (Ntn hydrolases)"/>
    <property type="match status" value="1"/>
</dbReference>
<proteinExistence type="predicted"/>
<dbReference type="InterPro" id="IPR043138">
    <property type="entry name" value="GGT_lsub"/>
</dbReference>
<dbReference type="Pfam" id="PF01019">
    <property type="entry name" value="G_glu_transpept"/>
    <property type="match status" value="1"/>
</dbReference>
<dbReference type="PANTHER" id="PTHR11686">
    <property type="entry name" value="GAMMA GLUTAMYL TRANSPEPTIDASE"/>
    <property type="match status" value="1"/>
</dbReference>
<reference evidence="2" key="1">
    <citation type="submission" date="2025-08" db="UniProtKB">
        <authorList>
            <consortium name="RefSeq"/>
        </authorList>
    </citation>
    <scope>IDENTIFICATION</scope>
    <source>
        <tissue evidence="2">Whole Larva</tissue>
    </source>
</reference>
<gene>
    <name evidence="2" type="primary">LOC108568768</name>
</gene>
<dbReference type="InterPro" id="IPR043137">
    <property type="entry name" value="GGT_ssub_C"/>
</dbReference>